<sequence>MPRTTTRQQAADALHRAFLVNHVLQAESRLAREFFLQNPELRDPDWEDIDELEMDDGTSSTESSGTSTSSSSSSSFSTSTDSISSMDTTAGEPLPSEILTEEILELYSRHYWEEHGKILKTNAILNLLLNDWKHAHPEIFRSYLRITPDCFDALVEAIKDDLVFRNNSNNRQTPVAVQAAVALYRFGHHGNAASTMKVALLFGVSYGFVQLATARVIKACCSERFRFASVQWSGPAAKAAAMEAVGHICPGWRNGWCMVDGTLVPLFQRPSLFGNTWLDRKSNYSMNVQCRPPRQHT</sequence>
<evidence type="ECO:0000256" key="1">
    <source>
        <dbReference type="SAM" id="MobiDB-lite"/>
    </source>
</evidence>
<protein>
    <submittedName>
        <fullName evidence="2">Uncharacterized protein</fullName>
    </submittedName>
</protein>
<dbReference type="AlphaFoldDB" id="A0A1M2VAM1"/>
<proteinExistence type="predicted"/>
<organism evidence="2 3">
    <name type="scientific">Trametes pubescens</name>
    <name type="common">White-rot fungus</name>
    <dbReference type="NCBI Taxonomy" id="154538"/>
    <lineage>
        <taxon>Eukaryota</taxon>
        <taxon>Fungi</taxon>
        <taxon>Dikarya</taxon>
        <taxon>Basidiomycota</taxon>
        <taxon>Agaricomycotina</taxon>
        <taxon>Agaricomycetes</taxon>
        <taxon>Polyporales</taxon>
        <taxon>Polyporaceae</taxon>
        <taxon>Trametes</taxon>
    </lineage>
</organism>
<reference evidence="2 3" key="1">
    <citation type="submission" date="2016-10" db="EMBL/GenBank/DDBJ databases">
        <title>Genome sequence of the basidiomycete white-rot fungus Trametes pubescens.</title>
        <authorList>
            <person name="Makela M.R."/>
            <person name="Granchi Z."/>
            <person name="Peng M."/>
            <person name="De Vries R.P."/>
            <person name="Grigoriev I."/>
            <person name="Riley R."/>
            <person name="Hilden K."/>
        </authorList>
    </citation>
    <scope>NUCLEOTIDE SEQUENCE [LARGE SCALE GENOMIC DNA]</scope>
    <source>
        <strain evidence="2 3">FBCC735</strain>
    </source>
</reference>
<feature type="compositionally biased region" description="Low complexity" evidence="1">
    <location>
        <begin position="58"/>
        <end position="89"/>
    </location>
</feature>
<dbReference type="EMBL" id="MNAD01001529">
    <property type="protein sequence ID" value="OJT04616.1"/>
    <property type="molecule type" value="Genomic_DNA"/>
</dbReference>
<name>A0A1M2VAM1_TRAPU</name>
<evidence type="ECO:0000313" key="2">
    <source>
        <dbReference type="EMBL" id="OJT04616.1"/>
    </source>
</evidence>
<keyword evidence="3" id="KW-1185">Reference proteome</keyword>
<dbReference type="STRING" id="154538.A0A1M2VAM1"/>
<dbReference type="OMA" id="WTENDEM"/>
<accession>A0A1M2VAM1</accession>
<dbReference type="Proteomes" id="UP000184267">
    <property type="component" value="Unassembled WGS sequence"/>
</dbReference>
<evidence type="ECO:0000313" key="3">
    <source>
        <dbReference type="Proteomes" id="UP000184267"/>
    </source>
</evidence>
<feature type="region of interest" description="Disordered" evidence="1">
    <location>
        <begin position="51"/>
        <end position="94"/>
    </location>
</feature>
<comment type="caution">
    <text evidence="2">The sequence shown here is derived from an EMBL/GenBank/DDBJ whole genome shotgun (WGS) entry which is preliminary data.</text>
</comment>
<dbReference type="OrthoDB" id="3246760at2759"/>
<gene>
    <name evidence="2" type="ORF">TRAPUB_4681</name>
</gene>